<evidence type="ECO:0000256" key="1">
    <source>
        <dbReference type="ARBA" id="ARBA00022747"/>
    </source>
</evidence>
<feature type="domain" description="Type I restriction enzyme HindI endonuclease subunit-like C-terminal" evidence="2">
    <location>
        <begin position="12"/>
        <end position="160"/>
    </location>
</feature>
<organism evidence="3 4">
    <name type="scientific">Bathymodiolus thermophilus thioautotrophic gill symbiont</name>
    <dbReference type="NCBI Taxonomy" id="2360"/>
    <lineage>
        <taxon>Bacteria</taxon>
        <taxon>Pseudomonadati</taxon>
        <taxon>Pseudomonadota</taxon>
        <taxon>Gammaproteobacteria</taxon>
        <taxon>sulfur-oxidizing symbionts</taxon>
    </lineage>
</organism>
<name>A0ABM8M6G0_9GAMM</name>
<dbReference type="Proteomes" id="UP000626656">
    <property type="component" value="Unassembled WGS sequence"/>
</dbReference>
<keyword evidence="4" id="KW-1185">Reference proteome</keyword>
<reference evidence="3 4" key="1">
    <citation type="submission" date="2020-05" db="EMBL/GenBank/DDBJ databases">
        <authorList>
            <person name="Petersen J."/>
            <person name="Sayavedra L."/>
        </authorList>
    </citation>
    <scope>NUCLEOTIDE SEQUENCE [LARGE SCALE GENOMIC DNA]</scope>
    <source>
        <strain evidence="3">B azoricus SOX ET2 1586I</strain>
    </source>
</reference>
<proteinExistence type="predicted"/>
<evidence type="ECO:0000313" key="3">
    <source>
        <dbReference type="EMBL" id="CAB5500443.1"/>
    </source>
</evidence>
<dbReference type="PANTHER" id="PTHR30195:SF15">
    <property type="entry name" value="TYPE I RESTRICTION ENZYME HINDI ENDONUCLEASE SUBUNIT"/>
    <property type="match status" value="1"/>
</dbReference>
<comment type="caution">
    <text evidence="3">The sequence shown here is derived from an EMBL/GenBank/DDBJ whole genome shotgun (WGS) entry which is preliminary data.</text>
</comment>
<dbReference type="PANTHER" id="PTHR30195">
    <property type="entry name" value="TYPE I SITE-SPECIFIC DEOXYRIBONUCLEASE PROTEIN SUBUNIT M AND R"/>
    <property type="match status" value="1"/>
</dbReference>
<accession>A0ABM8M6G0</accession>
<dbReference type="InterPro" id="IPR051268">
    <property type="entry name" value="Type-I_R_enzyme_R_subunit"/>
</dbReference>
<sequence>MEVLHLWVEFASDEVSIRKTKNIAQGKKFSEMLGTVVKRYHNNQIDSAQVLAELSEIAKEMRLEDYKSEELGLSSEEYAFYSVLKENESTSFLDDNKMKELIRAIVDVIRKNATVDWSKRDDVRAKLRLTVKKILMRYGYPPDLAKLEADKVLVQGESLADIFSTEN</sequence>
<dbReference type="GO" id="GO:0009035">
    <property type="term" value="F:type I site-specific deoxyribonuclease activity"/>
    <property type="evidence" value="ECO:0007669"/>
    <property type="project" value="UniProtKB-EC"/>
</dbReference>
<gene>
    <name evidence="3" type="ORF">AZO1586I_652</name>
</gene>
<protein>
    <submittedName>
        <fullName evidence="3">Type I restriction-modification system, restriction subunit R (EC)</fullName>
        <ecNumber evidence="3">3.1.21.3</ecNumber>
    </submittedName>
</protein>
<keyword evidence="3" id="KW-0378">Hydrolase</keyword>
<evidence type="ECO:0000313" key="4">
    <source>
        <dbReference type="Proteomes" id="UP000626656"/>
    </source>
</evidence>
<dbReference type="Pfam" id="PF11867">
    <property type="entry name" value="T1RH-like_C"/>
    <property type="match status" value="1"/>
</dbReference>
<dbReference type="RefSeq" id="WP_202775566.1">
    <property type="nucleotide sequence ID" value="NZ_CAHJWF010000175.1"/>
</dbReference>
<keyword evidence="1" id="KW-0680">Restriction system</keyword>
<dbReference type="InterPro" id="IPR021810">
    <property type="entry name" value="T1RH-like_C"/>
</dbReference>
<dbReference type="EC" id="3.1.21.3" evidence="3"/>
<evidence type="ECO:0000259" key="2">
    <source>
        <dbReference type="Pfam" id="PF11867"/>
    </source>
</evidence>
<dbReference type="EMBL" id="CAHJWF010000175">
    <property type="protein sequence ID" value="CAB5500443.1"/>
    <property type="molecule type" value="Genomic_DNA"/>
</dbReference>